<protein>
    <submittedName>
        <fullName evidence="2">Uncharacterized protein</fullName>
    </submittedName>
</protein>
<evidence type="ECO:0000256" key="1">
    <source>
        <dbReference type="SAM" id="MobiDB-lite"/>
    </source>
</evidence>
<dbReference type="OrthoDB" id="4114465at2"/>
<dbReference type="Proteomes" id="UP000028341">
    <property type="component" value="Unassembled WGS sequence"/>
</dbReference>
<feature type="region of interest" description="Disordered" evidence="1">
    <location>
        <begin position="135"/>
        <end position="234"/>
    </location>
</feature>
<comment type="caution">
    <text evidence="2">The sequence shown here is derived from an EMBL/GenBank/DDBJ whole genome shotgun (WGS) entry which is preliminary data.</text>
</comment>
<feature type="compositionally biased region" description="Polar residues" evidence="1">
    <location>
        <begin position="158"/>
        <end position="167"/>
    </location>
</feature>
<proteinExistence type="predicted"/>
<keyword evidence="3" id="KW-1185">Reference proteome</keyword>
<evidence type="ECO:0000313" key="2">
    <source>
        <dbReference type="EMBL" id="KES03395.1"/>
    </source>
</evidence>
<reference evidence="2 3" key="1">
    <citation type="submission" date="2014-02" db="EMBL/GenBank/DDBJ databases">
        <title>The genome announcement of Streptomyces toyocaensis NRRL15009.</title>
        <authorList>
            <person name="Hong H.-J."/>
            <person name="Kwun M.J."/>
        </authorList>
    </citation>
    <scope>NUCLEOTIDE SEQUENCE [LARGE SCALE GENOMIC DNA]</scope>
    <source>
        <strain evidence="2 3">NRRL 15009</strain>
    </source>
</reference>
<feature type="compositionally biased region" description="Basic and acidic residues" evidence="1">
    <location>
        <begin position="140"/>
        <end position="156"/>
    </location>
</feature>
<gene>
    <name evidence="2" type="ORF">BU52_30615</name>
</gene>
<dbReference type="AlphaFoldDB" id="A0A081XIM2"/>
<dbReference type="RefSeq" id="WP_037940337.1">
    <property type="nucleotide sequence ID" value="NZ_JFCB01000043.1"/>
</dbReference>
<name>A0A081XIM2_STRTO</name>
<sequence length="352" mass="39175">MTPLHNPHRPQSLDDFGASFLERGWEPPEEVVLRRELVRTPGLQPEDIGVLAELLLRDPRLPSTMEAIRRDLQAQGWKMGKDRYNAIQARLTKAGHLARVSVYDNTTQRPTWVTRVYRNPANNEQYVDLGIAASQQVSSEVRETRDSQPSEPRETRVSPGQSRNAENPRSGAGSRKTRDPETRVSPGQSRNAENPRSASPPPHPPEEVTTSSPYPLTDSSGSLPSQREEGEGGFAGKDLHAAESFLQKLRPPHHMGAASARKYAPLLLRSMAEQGWPSIFEVEPLLLMREVTRDPEGFKRPSSLVPTRIRDLPRYTIVTGPSRGQGATAERCPEHPARYRRGCVDCALTVPA</sequence>
<evidence type="ECO:0000313" key="3">
    <source>
        <dbReference type="Proteomes" id="UP000028341"/>
    </source>
</evidence>
<feature type="compositionally biased region" description="Polar residues" evidence="1">
    <location>
        <begin position="185"/>
        <end position="194"/>
    </location>
</feature>
<organism evidence="2 3">
    <name type="scientific">Streptomyces toyocaensis</name>
    <dbReference type="NCBI Taxonomy" id="55952"/>
    <lineage>
        <taxon>Bacteria</taxon>
        <taxon>Bacillati</taxon>
        <taxon>Actinomycetota</taxon>
        <taxon>Actinomycetes</taxon>
        <taxon>Kitasatosporales</taxon>
        <taxon>Streptomycetaceae</taxon>
        <taxon>Streptomyces</taxon>
    </lineage>
</organism>
<dbReference type="eggNOG" id="ENOG5030HUG">
    <property type="taxonomic scope" value="Bacteria"/>
</dbReference>
<accession>A0A081XIM2</accession>
<dbReference type="EMBL" id="JFCB01000043">
    <property type="protein sequence ID" value="KES03395.1"/>
    <property type="molecule type" value="Genomic_DNA"/>
</dbReference>